<evidence type="ECO:0008006" key="4">
    <source>
        <dbReference type="Google" id="ProtNLM"/>
    </source>
</evidence>
<keyword evidence="3" id="KW-1185">Reference proteome</keyword>
<keyword evidence="1" id="KW-0472">Membrane</keyword>
<keyword evidence="1" id="KW-0812">Transmembrane</keyword>
<sequence length="93" mass="10797">MEVSTKRDNLFADNLFASVPLVLNLLQQKIYVIGTLVVNLRMRKVLLREAEDPLMPGWRRWPLSSRKISHSECWKKTVGHYKTHHTSTGPKIN</sequence>
<dbReference type="AlphaFoldDB" id="A0AAV1F1C2"/>
<gene>
    <name evidence="2" type="ORF">XNOV1_A012691</name>
</gene>
<accession>A0AAV1F1C2</accession>
<keyword evidence="1" id="KW-1133">Transmembrane helix</keyword>
<dbReference type="Proteomes" id="UP001178508">
    <property type="component" value="Chromosome 4"/>
</dbReference>
<evidence type="ECO:0000313" key="2">
    <source>
        <dbReference type="EMBL" id="CAJ1054770.1"/>
    </source>
</evidence>
<proteinExistence type="predicted"/>
<protein>
    <recommendedName>
        <fullName evidence="4">PiggyBac transposable element-derived protein domain-containing protein</fullName>
    </recommendedName>
</protein>
<evidence type="ECO:0000313" key="3">
    <source>
        <dbReference type="Proteomes" id="UP001178508"/>
    </source>
</evidence>
<reference evidence="2" key="1">
    <citation type="submission" date="2023-08" db="EMBL/GenBank/DDBJ databases">
        <authorList>
            <person name="Alioto T."/>
            <person name="Alioto T."/>
            <person name="Gomez Garrido J."/>
        </authorList>
    </citation>
    <scope>NUCLEOTIDE SEQUENCE</scope>
</reference>
<name>A0AAV1F1C2_XYRNO</name>
<evidence type="ECO:0000256" key="1">
    <source>
        <dbReference type="SAM" id="Phobius"/>
    </source>
</evidence>
<organism evidence="2 3">
    <name type="scientific">Xyrichtys novacula</name>
    <name type="common">Pearly razorfish</name>
    <name type="synonym">Hemipteronotus novacula</name>
    <dbReference type="NCBI Taxonomy" id="13765"/>
    <lineage>
        <taxon>Eukaryota</taxon>
        <taxon>Metazoa</taxon>
        <taxon>Chordata</taxon>
        <taxon>Craniata</taxon>
        <taxon>Vertebrata</taxon>
        <taxon>Euteleostomi</taxon>
        <taxon>Actinopterygii</taxon>
        <taxon>Neopterygii</taxon>
        <taxon>Teleostei</taxon>
        <taxon>Neoteleostei</taxon>
        <taxon>Acanthomorphata</taxon>
        <taxon>Eupercaria</taxon>
        <taxon>Labriformes</taxon>
        <taxon>Labridae</taxon>
        <taxon>Xyrichtys</taxon>
    </lineage>
</organism>
<feature type="transmembrane region" description="Helical" evidence="1">
    <location>
        <begin position="15"/>
        <end position="38"/>
    </location>
</feature>
<dbReference type="EMBL" id="OY660867">
    <property type="protein sequence ID" value="CAJ1054770.1"/>
    <property type="molecule type" value="Genomic_DNA"/>
</dbReference>